<protein>
    <recommendedName>
        <fullName evidence="3">DUF4258 domain-containing protein</fullName>
    </recommendedName>
</protein>
<dbReference type="Proteomes" id="UP000022447">
    <property type="component" value="Unassembled WGS sequence"/>
</dbReference>
<evidence type="ECO:0000313" key="2">
    <source>
        <dbReference type="Proteomes" id="UP000022447"/>
    </source>
</evidence>
<dbReference type="RefSeq" id="WP_037267430.1">
    <property type="nucleotide sequence ID" value="NZ_JALZ01000092.1"/>
</dbReference>
<evidence type="ECO:0008006" key="3">
    <source>
        <dbReference type="Google" id="ProtNLM"/>
    </source>
</evidence>
<proteinExistence type="predicted"/>
<comment type="caution">
    <text evidence="1">The sequence shown here is derived from an EMBL/GenBank/DDBJ whole genome shotgun (WGS) entry which is preliminary data.</text>
</comment>
<name>X7E3B5_9RHOB</name>
<organism evidence="1 2">
    <name type="scientific">Roseivivax halodurans JCM 10272</name>
    <dbReference type="NCBI Taxonomy" id="1449350"/>
    <lineage>
        <taxon>Bacteria</taxon>
        <taxon>Pseudomonadati</taxon>
        <taxon>Pseudomonadota</taxon>
        <taxon>Alphaproteobacteria</taxon>
        <taxon>Rhodobacterales</taxon>
        <taxon>Roseobacteraceae</taxon>
        <taxon>Roseivivax</taxon>
    </lineage>
</organism>
<dbReference type="InterPro" id="IPR025354">
    <property type="entry name" value="DUF4258"/>
</dbReference>
<sequence>MTPAQFEAEVHDRARFPNMVRFTDHVIERMVERGITRPMVLRALRRGTVDGPKLKWDATPGNWIAPMVAITAGTEVCAICAIREGDLIVTVVTAY</sequence>
<dbReference type="STRING" id="1449350.OCH239_22250"/>
<keyword evidence="2" id="KW-1185">Reference proteome</keyword>
<dbReference type="Pfam" id="PF14076">
    <property type="entry name" value="DUF4258"/>
    <property type="match status" value="1"/>
</dbReference>
<dbReference type="eggNOG" id="ENOG502ZMJ4">
    <property type="taxonomic scope" value="Bacteria"/>
</dbReference>
<reference evidence="1 2" key="1">
    <citation type="submission" date="2014-01" db="EMBL/GenBank/DDBJ databases">
        <title>Roseivivax halodurans JCM 10272 Genome Sequencing.</title>
        <authorList>
            <person name="Lai Q."/>
            <person name="Li G."/>
            <person name="Shao Z."/>
        </authorList>
    </citation>
    <scope>NUCLEOTIDE SEQUENCE [LARGE SCALE GENOMIC DNA]</scope>
    <source>
        <strain evidence="1 2">JCM 10272</strain>
    </source>
</reference>
<evidence type="ECO:0000313" key="1">
    <source>
        <dbReference type="EMBL" id="ETX10407.1"/>
    </source>
</evidence>
<dbReference type="EMBL" id="JALZ01000092">
    <property type="protein sequence ID" value="ETX10407.1"/>
    <property type="molecule type" value="Genomic_DNA"/>
</dbReference>
<accession>X7E3B5</accession>
<dbReference type="OrthoDB" id="8453005at2"/>
<gene>
    <name evidence="1" type="ORF">OCH239_22250</name>
</gene>
<dbReference type="AlphaFoldDB" id="X7E3B5"/>